<evidence type="ECO:0000256" key="14">
    <source>
        <dbReference type="ARBA" id="ARBA00023212"/>
    </source>
</evidence>
<dbReference type="FunFam" id="3.40.50.1440:FF:000003">
    <property type="entry name" value="Tubulin beta chain"/>
    <property type="match status" value="1"/>
</dbReference>
<dbReference type="GO" id="GO:0006370">
    <property type="term" value="P:7-methylguanosine mRNA capping"/>
    <property type="evidence" value="ECO:0007669"/>
    <property type="project" value="UniProtKB-KW"/>
</dbReference>
<dbReference type="InterPro" id="IPR008280">
    <property type="entry name" value="Tub_FtsZ_C"/>
</dbReference>
<dbReference type="FunFam" id="1.10.287.600:FF:000006">
    <property type="entry name" value="Tubulin beta chain"/>
    <property type="match status" value="1"/>
</dbReference>
<evidence type="ECO:0000256" key="11">
    <source>
        <dbReference type="ARBA" id="ARBA00022842"/>
    </source>
</evidence>
<feature type="compositionally biased region" description="Low complexity" evidence="18">
    <location>
        <begin position="890"/>
        <end position="910"/>
    </location>
</feature>
<evidence type="ECO:0000313" key="22">
    <source>
        <dbReference type="Proteomes" id="UP000626109"/>
    </source>
</evidence>
<dbReference type="InterPro" id="IPR037103">
    <property type="entry name" value="Tubulin/FtsZ-like_C"/>
</dbReference>
<dbReference type="Pfam" id="PF03919">
    <property type="entry name" value="mRNA_cap_C"/>
    <property type="match status" value="1"/>
</dbReference>
<evidence type="ECO:0000256" key="9">
    <source>
        <dbReference type="ARBA" id="ARBA00022723"/>
    </source>
</evidence>
<evidence type="ECO:0000256" key="15">
    <source>
        <dbReference type="ARBA" id="ARBA00030446"/>
    </source>
</evidence>
<dbReference type="Gene3D" id="2.40.50.140">
    <property type="entry name" value="Nucleic acid-binding proteins"/>
    <property type="match status" value="1"/>
</dbReference>
<dbReference type="FunFam" id="3.30.1330.20:FF:000002">
    <property type="entry name" value="Tubulin beta chain"/>
    <property type="match status" value="1"/>
</dbReference>
<comment type="cofactor">
    <cofactor evidence="1">
        <name>Mg(2+)</name>
        <dbReference type="ChEBI" id="CHEBI:18420"/>
    </cofactor>
</comment>
<keyword evidence="10" id="KW-0547">Nucleotide-binding</keyword>
<dbReference type="InterPro" id="IPR036525">
    <property type="entry name" value="Tubulin/FtsZ_GTPase_sf"/>
</dbReference>
<dbReference type="InterPro" id="IPR012340">
    <property type="entry name" value="NA-bd_OB-fold"/>
</dbReference>
<dbReference type="GO" id="GO:0007017">
    <property type="term" value="P:microtubule-based process"/>
    <property type="evidence" value="ECO:0007669"/>
    <property type="project" value="InterPro"/>
</dbReference>
<dbReference type="PRINTS" id="PR01163">
    <property type="entry name" value="BETATUBULIN"/>
</dbReference>
<evidence type="ECO:0000256" key="5">
    <source>
        <dbReference type="ARBA" id="ARBA00013288"/>
    </source>
</evidence>
<dbReference type="InterPro" id="IPR013838">
    <property type="entry name" value="Beta-tubulin_BS"/>
</dbReference>
<dbReference type="EMBL" id="CAJNNW010003170">
    <property type="protein sequence ID" value="CAE8645101.1"/>
    <property type="molecule type" value="Genomic_DNA"/>
</dbReference>
<dbReference type="GO" id="GO:0004484">
    <property type="term" value="F:mRNA guanylyltransferase activity"/>
    <property type="evidence" value="ECO:0007669"/>
    <property type="project" value="UniProtKB-EC"/>
</dbReference>
<dbReference type="InterPro" id="IPR023123">
    <property type="entry name" value="Tubulin_C"/>
</dbReference>
<dbReference type="Pfam" id="PF03953">
    <property type="entry name" value="Tubulin_C"/>
    <property type="match status" value="1"/>
</dbReference>
<dbReference type="InterPro" id="IPR002453">
    <property type="entry name" value="Beta_tubulin"/>
</dbReference>
<evidence type="ECO:0000256" key="6">
    <source>
        <dbReference type="ARBA" id="ARBA00022490"/>
    </source>
</evidence>
<dbReference type="InterPro" id="IPR000217">
    <property type="entry name" value="Tubulin"/>
</dbReference>
<feature type="region of interest" description="Disordered" evidence="18">
    <location>
        <begin position="823"/>
        <end position="920"/>
    </location>
</feature>
<dbReference type="Pfam" id="PF00091">
    <property type="entry name" value="Tubulin"/>
    <property type="match status" value="1"/>
</dbReference>
<dbReference type="Gene3D" id="1.10.287.600">
    <property type="entry name" value="Helix hairpin bin"/>
    <property type="match status" value="1"/>
</dbReference>
<evidence type="ECO:0000256" key="2">
    <source>
        <dbReference type="ARBA" id="ARBA00004245"/>
    </source>
</evidence>
<reference evidence="21" key="1">
    <citation type="submission" date="2021-02" db="EMBL/GenBank/DDBJ databases">
        <authorList>
            <person name="Dougan E. K."/>
            <person name="Rhodes N."/>
            <person name="Thang M."/>
            <person name="Chan C."/>
        </authorList>
    </citation>
    <scope>NUCLEOTIDE SEQUENCE</scope>
</reference>
<dbReference type="SMART" id="SM00864">
    <property type="entry name" value="Tubulin"/>
    <property type="match status" value="1"/>
</dbReference>
<dbReference type="PANTHER" id="PTHR11588">
    <property type="entry name" value="TUBULIN"/>
    <property type="match status" value="1"/>
</dbReference>
<evidence type="ECO:0000256" key="18">
    <source>
        <dbReference type="SAM" id="MobiDB-lite"/>
    </source>
</evidence>
<comment type="caution">
    <text evidence="21">The sequence shown here is derived from an EMBL/GenBank/DDBJ whole genome shotgun (WGS) entry which is preliminary data.</text>
</comment>
<evidence type="ECO:0000256" key="16">
    <source>
        <dbReference type="ARBA" id="ARBA00034296"/>
    </source>
</evidence>
<dbReference type="Gene3D" id="3.40.50.1440">
    <property type="entry name" value="Tubulin/FtsZ, GTPase domain"/>
    <property type="match status" value="1"/>
</dbReference>
<dbReference type="PRINTS" id="PR01161">
    <property type="entry name" value="TUBULIN"/>
</dbReference>
<dbReference type="CDD" id="cd02187">
    <property type="entry name" value="beta_tubulin"/>
    <property type="match status" value="1"/>
</dbReference>
<dbReference type="Gene3D" id="3.30.1330.20">
    <property type="entry name" value="Tubulin/FtsZ, C-terminal domain"/>
    <property type="match status" value="1"/>
</dbReference>
<sequence>MRELVHIQAGQCGNQIGAKFWEVISDEHGIDPTGTYHGDSDLQLERINVYFNEATGGRYVPRAILMDLEPGTMDSVRAGPFGQLFRPDNFVFGQTGAGNNWAKGHYTEGAELIDSVLDVVRKEAEGCDCLQGFQMCHSLGGGTGSGMGTLLISKVREEYPDRVMETFSVIPSPKVSDTVVEPYNAVLSFHQLVENSDECFLLDNEALYDICFRTLKLTTPTYGDLNHLVSAAMSGVTCCLRFPGQLNCDLRKIAVNLVPFPRLHFFMTGFAPLTSRGSQQYRALTVPELTQQMFDAKNMMCAADPRHGRYLTAAALFRGRMSTKEVDEQMLNVQNKNSSYFVEWIPNNIKASVCDIPPKGLKMAVAFAGNSTAIQEMFKRVAEYFTAMFRRKAFLHWYTGEGMDEMEFTEAESNMNDLVSEYQQYQDATAEEEGEFDEEEGEYDAFPGAQPTSLTRHKITDNLLKEPYLVCEKTDGERHLLLAHHGRIYLIDRRCNFWLCPVQLPLPAGNPGAPGWHHGTLLDGELVVDSVDVDEQGQKGSCLRYLIYDAVSICGEDLTHRSLLHRLRRVLADVILPKEQLLALGASGKVERREPVQIMLKDFFELWQLRDVMTLASQLPHRTDGLVFTPVMVPYAPGTCPSLLKWKPASLNTVDFKLQVVQGDSKKNLHVRLLVGFKKFEDWQVKFCGHWLAKTGEEFKKLREDPGFFEGKIGECTWKTTAKTFTPADPLRFTVDGTWEDGGWVLQRLREDKKEPNDMRTAKRVVESIEDDLDVEDLDKLIQEAYKSGLLKAGITSPHYALEPGNFSGDSLDGGAVRQRRAAAKASCRGSRPEVGRSAGGGAVKSKKGGETPNMASSMVLLQQPGAPAPPGTSAAAAFPPAGPAPFDPWAPASPGTSAAAALTPAGPASFQPSWSSQNS</sequence>
<dbReference type="InterPro" id="IPR001339">
    <property type="entry name" value="mRNA_cap_enzyme_adenylation"/>
</dbReference>
<evidence type="ECO:0000256" key="1">
    <source>
        <dbReference type="ARBA" id="ARBA00001946"/>
    </source>
</evidence>
<dbReference type="InterPro" id="IPR018316">
    <property type="entry name" value="Tubulin/FtsZ_2-layer-sand-dom"/>
</dbReference>
<evidence type="ECO:0000313" key="21">
    <source>
        <dbReference type="EMBL" id="CAE8645101.1"/>
    </source>
</evidence>
<dbReference type="GO" id="GO:0005874">
    <property type="term" value="C:microtubule"/>
    <property type="evidence" value="ECO:0007669"/>
    <property type="project" value="UniProtKB-KW"/>
</dbReference>
<feature type="domain" description="Tubulin/FtsZ 2-layer sandwich" evidence="20">
    <location>
        <begin position="246"/>
        <end position="383"/>
    </location>
</feature>
<dbReference type="SUPFAM" id="SSF50249">
    <property type="entry name" value="Nucleic acid-binding proteins"/>
    <property type="match status" value="1"/>
</dbReference>
<dbReference type="PROSITE" id="PS00228">
    <property type="entry name" value="TUBULIN_B_AUTOREG"/>
    <property type="match status" value="1"/>
</dbReference>
<evidence type="ECO:0000256" key="13">
    <source>
        <dbReference type="ARBA" id="ARBA00023134"/>
    </source>
</evidence>
<dbReference type="GO" id="GO:0005524">
    <property type="term" value="F:ATP binding"/>
    <property type="evidence" value="ECO:0007669"/>
    <property type="project" value="InterPro"/>
</dbReference>
<dbReference type="InterPro" id="IPR017975">
    <property type="entry name" value="Tubulin_CS"/>
</dbReference>
<dbReference type="SUPFAM" id="SSF56091">
    <property type="entry name" value="DNA ligase/mRNA capping enzyme, catalytic domain"/>
    <property type="match status" value="1"/>
</dbReference>
<evidence type="ECO:0000256" key="3">
    <source>
        <dbReference type="ARBA" id="ARBA00009636"/>
    </source>
</evidence>
<keyword evidence="17" id="KW-0175">Coiled coil</keyword>
<dbReference type="CDD" id="cd07895">
    <property type="entry name" value="Adenylation_mRNA_capping"/>
    <property type="match status" value="1"/>
</dbReference>
<keyword evidence="8" id="KW-0493">Microtubule</keyword>
<evidence type="ECO:0000256" key="8">
    <source>
        <dbReference type="ARBA" id="ARBA00022701"/>
    </source>
</evidence>
<dbReference type="PROSITE" id="PS00227">
    <property type="entry name" value="TUBULIN"/>
    <property type="match status" value="1"/>
</dbReference>
<dbReference type="GO" id="GO:0046872">
    <property type="term" value="F:metal ion binding"/>
    <property type="evidence" value="ECO:0007669"/>
    <property type="project" value="UniProtKB-KW"/>
</dbReference>
<feature type="compositionally biased region" description="Polar residues" evidence="18">
    <location>
        <begin position="911"/>
        <end position="920"/>
    </location>
</feature>
<keyword evidence="13" id="KW-0342">GTP-binding</keyword>
<keyword evidence="14" id="KW-0206">Cytoskeleton</keyword>
<evidence type="ECO:0000256" key="10">
    <source>
        <dbReference type="ARBA" id="ARBA00022741"/>
    </source>
</evidence>
<evidence type="ECO:0000259" key="20">
    <source>
        <dbReference type="SMART" id="SM00865"/>
    </source>
</evidence>
<evidence type="ECO:0000256" key="12">
    <source>
        <dbReference type="ARBA" id="ARBA00023042"/>
    </source>
</evidence>
<gene>
    <name evidence="21" type="ORF">PGLA2088_LOCUS3618</name>
</gene>
<keyword evidence="12" id="KW-0506">mRNA capping</keyword>
<comment type="function">
    <text evidence="16">Tubulin is the major constituent of microtubules, a cylinder consisting of laterally associated linear protofilaments composed of alpha- and beta-tubulin heterodimers. Microtubules grow by the addition of GTP-tubulin dimers to the microtubule end, where a stabilizing cap forms. Below the cap, tubulin dimers are in GDP-bound state, owing to GTPase activity of alpha-tubulin.</text>
</comment>
<evidence type="ECO:0000256" key="17">
    <source>
        <dbReference type="SAM" id="Coils"/>
    </source>
</evidence>
<organism evidence="21 22">
    <name type="scientific">Polarella glacialis</name>
    <name type="common">Dinoflagellate</name>
    <dbReference type="NCBI Taxonomy" id="89957"/>
    <lineage>
        <taxon>Eukaryota</taxon>
        <taxon>Sar</taxon>
        <taxon>Alveolata</taxon>
        <taxon>Dinophyceae</taxon>
        <taxon>Suessiales</taxon>
        <taxon>Suessiaceae</taxon>
        <taxon>Polarella</taxon>
    </lineage>
</organism>
<feature type="coiled-coil region" evidence="17">
    <location>
        <begin position="408"/>
        <end position="442"/>
    </location>
</feature>
<accession>A0A813I3I6</accession>
<keyword evidence="6" id="KW-0963">Cytoplasm</keyword>
<evidence type="ECO:0000256" key="4">
    <source>
        <dbReference type="ARBA" id="ARBA00012475"/>
    </source>
</evidence>
<feature type="domain" description="Tubulin/FtsZ GTPase" evidence="19">
    <location>
        <begin position="47"/>
        <end position="244"/>
    </location>
</feature>
<name>A0A813I3I6_POLGL</name>
<evidence type="ECO:0000256" key="7">
    <source>
        <dbReference type="ARBA" id="ARBA00022664"/>
    </source>
</evidence>
<dbReference type="Gene3D" id="3.30.470.30">
    <property type="entry name" value="DNA ligase/mRNA capping enzyme"/>
    <property type="match status" value="1"/>
</dbReference>
<keyword evidence="7" id="KW-0507">mRNA processing</keyword>
<dbReference type="GO" id="GO:0005200">
    <property type="term" value="F:structural constituent of cytoskeleton"/>
    <property type="evidence" value="ECO:0007669"/>
    <property type="project" value="InterPro"/>
</dbReference>
<dbReference type="AlphaFoldDB" id="A0A813I3I6"/>
<dbReference type="SUPFAM" id="SSF55307">
    <property type="entry name" value="Tubulin C-terminal domain-like"/>
    <property type="match status" value="1"/>
</dbReference>
<dbReference type="Gene3D" id="3.30.1490.430">
    <property type="match status" value="1"/>
</dbReference>
<comment type="similarity">
    <text evidence="3">Belongs to the tubulin family.</text>
</comment>
<comment type="subcellular location">
    <subcellularLocation>
        <location evidence="2">Cytoplasm</location>
        <location evidence="2">Cytoskeleton</location>
    </subcellularLocation>
</comment>
<dbReference type="InterPro" id="IPR013846">
    <property type="entry name" value="mRNA_cap_enzyme_C"/>
</dbReference>
<evidence type="ECO:0000259" key="19">
    <source>
        <dbReference type="SMART" id="SM00864"/>
    </source>
</evidence>
<dbReference type="Proteomes" id="UP000626109">
    <property type="component" value="Unassembled WGS sequence"/>
</dbReference>
<keyword evidence="9" id="KW-0479">Metal-binding</keyword>
<dbReference type="InterPro" id="IPR003008">
    <property type="entry name" value="Tubulin_FtsZ_GTPase"/>
</dbReference>
<dbReference type="GO" id="GO:0003924">
    <property type="term" value="F:GTPase activity"/>
    <property type="evidence" value="ECO:0007669"/>
    <property type="project" value="InterPro"/>
</dbReference>
<keyword evidence="11" id="KW-0460">Magnesium</keyword>
<dbReference type="GO" id="GO:0005525">
    <property type="term" value="F:GTP binding"/>
    <property type="evidence" value="ECO:0007669"/>
    <property type="project" value="UniProtKB-KW"/>
</dbReference>
<dbReference type="Pfam" id="PF01331">
    <property type="entry name" value="mRNA_cap_enzyme"/>
    <property type="match status" value="1"/>
</dbReference>
<dbReference type="EC" id="2.7.7.50" evidence="4"/>
<dbReference type="SMART" id="SM00865">
    <property type="entry name" value="Tubulin_C"/>
    <property type="match status" value="1"/>
</dbReference>
<protein>
    <recommendedName>
        <fullName evidence="5">Tubulin beta chain</fullName>
        <ecNumber evidence="4">2.7.7.50</ecNumber>
    </recommendedName>
    <alternativeName>
        <fullName evidence="15">Beta-tubulin</fullName>
    </alternativeName>
</protein>
<dbReference type="SUPFAM" id="SSF52490">
    <property type="entry name" value="Tubulin nucleotide-binding domain-like"/>
    <property type="match status" value="1"/>
</dbReference>
<proteinExistence type="inferred from homology"/>